<dbReference type="InterPro" id="IPR001173">
    <property type="entry name" value="Glyco_trans_2-like"/>
</dbReference>
<dbReference type="CDD" id="cd00761">
    <property type="entry name" value="Glyco_tranf_GTA_type"/>
    <property type="match status" value="1"/>
</dbReference>
<evidence type="ECO:0000259" key="4">
    <source>
        <dbReference type="Pfam" id="PF00535"/>
    </source>
</evidence>
<dbReference type="Pfam" id="PF00535">
    <property type="entry name" value="Glycos_transf_2"/>
    <property type="match status" value="1"/>
</dbReference>
<protein>
    <submittedName>
        <fullName evidence="5">Glycosyltransferase family 2 protein</fullName>
    </submittedName>
</protein>
<dbReference type="AlphaFoldDB" id="A0A5D0NTI8"/>
<name>A0A5D0NTI8_9ACTN</name>
<dbReference type="Gene3D" id="3.90.550.10">
    <property type="entry name" value="Spore Coat Polysaccharide Biosynthesis Protein SpsA, Chain A"/>
    <property type="match status" value="1"/>
</dbReference>
<dbReference type="InterPro" id="IPR050834">
    <property type="entry name" value="Glycosyltransf_2"/>
</dbReference>
<proteinExistence type="inferred from homology"/>
<sequence>MSAVTIVVATRDRADELRRSLRHHTAPVIVADNASADGTADVAAEAGATVLRLPRNLGAAARNVAVRHAATRYVAFADDDSWWAPGSLERAAAILDAHPRTALLAARVLVGADERLDPVSGEMARSPLGRPDGLPGPAVLGFLACSVVVRRDAFLDAGGFSDVLHFGGEEELLALDLAAAGWGLAYAAELVVHHHPATAGRDPAARRRRQVRNRLLTAWLRRPLPAVARTAAAALGSRDGRAGLAAAVRALPALARARRPVPPAVEAARARLPDY</sequence>
<dbReference type="GO" id="GO:0016757">
    <property type="term" value="F:glycosyltransferase activity"/>
    <property type="evidence" value="ECO:0007669"/>
    <property type="project" value="UniProtKB-KW"/>
</dbReference>
<comment type="similarity">
    <text evidence="1">Belongs to the glycosyltransferase 2 family.</text>
</comment>
<evidence type="ECO:0000256" key="1">
    <source>
        <dbReference type="ARBA" id="ARBA00006739"/>
    </source>
</evidence>
<dbReference type="InterPro" id="IPR029044">
    <property type="entry name" value="Nucleotide-diphossugar_trans"/>
</dbReference>
<dbReference type="Proteomes" id="UP000323380">
    <property type="component" value="Unassembled WGS sequence"/>
</dbReference>
<dbReference type="STRING" id="1220554.GCA_001552135_06637"/>
<organism evidence="5 6">
    <name type="scientific">Actinomadura chibensis</name>
    <dbReference type="NCBI Taxonomy" id="392828"/>
    <lineage>
        <taxon>Bacteria</taxon>
        <taxon>Bacillati</taxon>
        <taxon>Actinomycetota</taxon>
        <taxon>Actinomycetes</taxon>
        <taxon>Streptosporangiales</taxon>
        <taxon>Thermomonosporaceae</taxon>
        <taxon>Actinomadura</taxon>
    </lineage>
</organism>
<dbReference type="RefSeq" id="WP_067900763.1">
    <property type="nucleotide sequence ID" value="NZ_VSFG01000001.1"/>
</dbReference>
<keyword evidence="2" id="KW-0328">Glycosyltransferase</keyword>
<dbReference type="PANTHER" id="PTHR43685">
    <property type="entry name" value="GLYCOSYLTRANSFERASE"/>
    <property type="match status" value="1"/>
</dbReference>
<gene>
    <name evidence="5" type="ORF">FXF69_01545</name>
</gene>
<evidence type="ECO:0000313" key="5">
    <source>
        <dbReference type="EMBL" id="TYB47953.1"/>
    </source>
</evidence>
<keyword evidence="6" id="KW-1185">Reference proteome</keyword>
<feature type="domain" description="Glycosyltransferase 2-like" evidence="4">
    <location>
        <begin position="5"/>
        <end position="154"/>
    </location>
</feature>
<accession>A0A5D0NTI8</accession>
<keyword evidence="3 5" id="KW-0808">Transferase</keyword>
<evidence type="ECO:0000313" key="6">
    <source>
        <dbReference type="Proteomes" id="UP000323380"/>
    </source>
</evidence>
<dbReference type="EMBL" id="VSFG01000001">
    <property type="protein sequence ID" value="TYB47953.1"/>
    <property type="molecule type" value="Genomic_DNA"/>
</dbReference>
<dbReference type="PANTHER" id="PTHR43685:SF5">
    <property type="entry name" value="GLYCOSYLTRANSFERASE EPSE-RELATED"/>
    <property type="match status" value="1"/>
</dbReference>
<evidence type="ECO:0000256" key="3">
    <source>
        <dbReference type="ARBA" id="ARBA00022679"/>
    </source>
</evidence>
<dbReference type="SUPFAM" id="SSF53448">
    <property type="entry name" value="Nucleotide-diphospho-sugar transferases"/>
    <property type="match status" value="1"/>
</dbReference>
<evidence type="ECO:0000256" key="2">
    <source>
        <dbReference type="ARBA" id="ARBA00022676"/>
    </source>
</evidence>
<comment type="caution">
    <text evidence="5">The sequence shown here is derived from an EMBL/GenBank/DDBJ whole genome shotgun (WGS) entry which is preliminary data.</text>
</comment>
<reference evidence="5 6" key="1">
    <citation type="submission" date="2019-08" db="EMBL/GenBank/DDBJ databases">
        <title>Actinomadura sp. nov. CYP1-5 isolated from mountain soil.</title>
        <authorList>
            <person name="Songsumanus A."/>
            <person name="Kuncharoen N."/>
            <person name="Kudo T."/>
            <person name="Yuki M."/>
            <person name="Igarashi Y."/>
            <person name="Tanasupawat S."/>
        </authorList>
    </citation>
    <scope>NUCLEOTIDE SEQUENCE [LARGE SCALE GENOMIC DNA]</scope>
    <source>
        <strain evidence="5 6">JCM 14158</strain>
    </source>
</reference>